<dbReference type="InterPro" id="IPR004045">
    <property type="entry name" value="Glutathione_S-Trfase_N"/>
</dbReference>
<dbReference type="SFLD" id="SFLDS00019">
    <property type="entry name" value="Glutathione_Transferase_(cytos"/>
    <property type="match status" value="1"/>
</dbReference>
<feature type="domain" description="GST N-terminal" evidence="1">
    <location>
        <begin position="151"/>
        <end position="251"/>
    </location>
</feature>
<dbReference type="Proteomes" id="UP001163739">
    <property type="component" value="Chromosome"/>
</dbReference>
<dbReference type="PANTHER" id="PTHR45288:SF2">
    <property type="entry name" value="THIOREDOXIN FAMILY PROTEIN"/>
    <property type="match status" value="1"/>
</dbReference>
<accession>A0ABY6N1W2</accession>
<dbReference type="PROSITE" id="PS50404">
    <property type="entry name" value="GST_NTER"/>
    <property type="match status" value="1"/>
</dbReference>
<evidence type="ECO:0000313" key="3">
    <source>
        <dbReference type="Proteomes" id="UP001163739"/>
    </source>
</evidence>
<protein>
    <submittedName>
        <fullName evidence="2">Glutathione S-transferase N-terminal domain-containing protein</fullName>
    </submittedName>
</protein>
<sequence length="251" mass="28070">MKHTLNIITSTLASSIRSWRGTSASKTSQAPAKTLMLFDREGCPRCRFVREALTELNLDVVIMPCPKGGKKIGQLKQETGYSEVPILIDENTHQKIQGAEAAVNYLFEEYRGKRPPKQLIANTLNQFASSMATGIRFSAGMLAKPSKGAEKKLTLYSFESSPFSRPVRELLCELELPYLLVTLGKQQKSDMGPANFRFTRKPYKPLANSKRDAFFKVHGNVQVPYLVDPNTQVALFESADILQYLNKTYAA</sequence>
<dbReference type="InterPro" id="IPR040079">
    <property type="entry name" value="Glutathione_S-Trfase"/>
</dbReference>
<dbReference type="SFLD" id="SFLDG01181">
    <property type="entry name" value="SUF2"/>
    <property type="match status" value="1"/>
</dbReference>
<dbReference type="PROSITE" id="PS51354">
    <property type="entry name" value="GLUTAREDOXIN_2"/>
    <property type="match status" value="1"/>
</dbReference>
<dbReference type="Pfam" id="PF13417">
    <property type="entry name" value="GST_N_3"/>
    <property type="match status" value="2"/>
</dbReference>
<dbReference type="SFLD" id="SFLDG01202">
    <property type="entry name" value="SUF2.2"/>
    <property type="match status" value="1"/>
</dbReference>
<name>A0ABY6N1W2_9ALTE</name>
<dbReference type="PANTHER" id="PTHR45288">
    <property type="entry name" value="THIOREDOXIN FAMILY PROTEIN"/>
    <property type="match status" value="1"/>
</dbReference>
<evidence type="ECO:0000313" key="2">
    <source>
        <dbReference type="EMBL" id="UZE95989.1"/>
    </source>
</evidence>
<dbReference type="EMBL" id="CP100390">
    <property type="protein sequence ID" value="UZE95989.1"/>
    <property type="molecule type" value="Genomic_DNA"/>
</dbReference>
<keyword evidence="3" id="KW-1185">Reference proteome</keyword>
<dbReference type="RefSeq" id="WP_265047473.1">
    <property type="nucleotide sequence ID" value="NZ_CP100390.1"/>
</dbReference>
<dbReference type="SUPFAM" id="SSF52833">
    <property type="entry name" value="Thioredoxin-like"/>
    <property type="match status" value="2"/>
</dbReference>
<proteinExistence type="predicted"/>
<dbReference type="Gene3D" id="3.40.30.10">
    <property type="entry name" value="Glutaredoxin"/>
    <property type="match status" value="2"/>
</dbReference>
<organism evidence="2 3">
    <name type="scientific">Alkalimarinus alittae</name>
    <dbReference type="NCBI Taxonomy" id="2961619"/>
    <lineage>
        <taxon>Bacteria</taxon>
        <taxon>Pseudomonadati</taxon>
        <taxon>Pseudomonadota</taxon>
        <taxon>Gammaproteobacteria</taxon>
        <taxon>Alteromonadales</taxon>
        <taxon>Alteromonadaceae</taxon>
        <taxon>Alkalimarinus</taxon>
    </lineage>
</organism>
<dbReference type="InterPro" id="IPR036249">
    <property type="entry name" value="Thioredoxin-like_sf"/>
</dbReference>
<evidence type="ECO:0000259" key="1">
    <source>
        <dbReference type="PROSITE" id="PS50404"/>
    </source>
</evidence>
<reference evidence="2" key="1">
    <citation type="submission" date="2022-06" db="EMBL/GenBank/DDBJ databases">
        <title>Alkalimarinus sp. nov., isolated from gut of a Alitta virens.</title>
        <authorList>
            <person name="Yang A.I."/>
            <person name="Shin N.-R."/>
        </authorList>
    </citation>
    <scope>NUCLEOTIDE SEQUENCE</scope>
    <source>
        <strain evidence="2">A2M4</strain>
    </source>
</reference>
<gene>
    <name evidence="2" type="ORF">NKI27_18385</name>
</gene>